<dbReference type="Proteomes" id="UP001238603">
    <property type="component" value="Unassembled WGS sequence"/>
</dbReference>
<dbReference type="Pfam" id="PF18709">
    <property type="entry name" value="DLP_helical"/>
    <property type="match status" value="1"/>
</dbReference>
<evidence type="ECO:0000259" key="2">
    <source>
        <dbReference type="Pfam" id="PF01926"/>
    </source>
</evidence>
<dbReference type="NCBIfam" id="NF041922">
    <property type="entry name" value="DLP_LeoA_gen"/>
    <property type="match status" value="1"/>
</dbReference>
<reference evidence="4 5" key="1">
    <citation type="submission" date="2023-06" db="EMBL/GenBank/DDBJ databases">
        <title>Pelomonas sp. APW6 16S ribosomal RNA gene genome sequencing and assembly.</title>
        <authorList>
            <person name="Woo H."/>
        </authorList>
    </citation>
    <scope>NUCLEOTIDE SEQUENCE [LARGE SCALE GENOMIC DNA]</scope>
    <source>
        <strain evidence="4 5">APW6</strain>
    </source>
</reference>
<protein>
    <submittedName>
        <fullName evidence="4">50S ribosome-binding GTPase</fullName>
    </submittedName>
</protein>
<keyword evidence="5" id="KW-1185">Reference proteome</keyword>
<gene>
    <name evidence="4" type="ORF">QRD43_08995</name>
</gene>
<name>A0ABT7LGR2_9BURK</name>
<dbReference type="InterPro" id="IPR040576">
    <property type="entry name" value="DLP_helical"/>
</dbReference>
<dbReference type="Pfam" id="PF01926">
    <property type="entry name" value="MMR_HSR1"/>
    <property type="match status" value="1"/>
</dbReference>
<evidence type="ECO:0000259" key="3">
    <source>
        <dbReference type="Pfam" id="PF18709"/>
    </source>
</evidence>
<dbReference type="InterPro" id="IPR006073">
    <property type="entry name" value="GTP-bd"/>
</dbReference>
<evidence type="ECO:0000313" key="4">
    <source>
        <dbReference type="EMBL" id="MDL5032044.1"/>
    </source>
</evidence>
<comment type="caution">
    <text evidence="4">The sequence shown here is derived from an EMBL/GenBank/DDBJ whole genome shotgun (WGS) entry which is preliminary data.</text>
</comment>
<keyword evidence="1" id="KW-0175">Coiled coil</keyword>
<dbReference type="Gene3D" id="3.40.50.300">
    <property type="entry name" value="P-loop containing nucleotide triphosphate hydrolases"/>
    <property type="match status" value="1"/>
</dbReference>
<dbReference type="InterPro" id="IPR049678">
    <property type="entry name" value="LeoA-like"/>
</dbReference>
<dbReference type="InterPro" id="IPR027417">
    <property type="entry name" value="P-loop_NTPase"/>
</dbReference>
<feature type="domain" description="G" evidence="2">
    <location>
        <begin position="57"/>
        <end position="164"/>
    </location>
</feature>
<dbReference type="EMBL" id="JASVDS010000002">
    <property type="protein sequence ID" value="MDL5032044.1"/>
    <property type="molecule type" value="Genomic_DNA"/>
</dbReference>
<feature type="domain" description="Dynamin-like helical" evidence="3">
    <location>
        <begin position="214"/>
        <end position="547"/>
    </location>
</feature>
<evidence type="ECO:0000256" key="1">
    <source>
        <dbReference type="SAM" id="Coils"/>
    </source>
</evidence>
<dbReference type="SUPFAM" id="SSF52540">
    <property type="entry name" value="P-loop containing nucleoside triphosphate hydrolases"/>
    <property type="match status" value="1"/>
</dbReference>
<proteinExistence type="predicted"/>
<evidence type="ECO:0000313" key="5">
    <source>
        <dbReference type="Proteomes" id="UP001238603"/>
    </source>
</evidence>
<feature type="coiled-coil region" evidence="1">
    <location>
        <begin position="292"/>
        <end position="323"/>
    </location>
</feature>
<organism evidence="4 5">
    <name type="scientific">Roseateles subflavus</name>
    <dbReference type="NCBI Taxonomy" id="3053353"/>
    <lineage>
        <taxon>Bacteria</taxon>
        <taxon>Pseudomonadati</taxon>
        <taxon>Pseudomonadota</taxon>
        <taxon>Betaproteobacteria</taxon>
        <taxon>Burkholderiales</taxon>
        <taxon>Sphaerotilaceae</taxon>
        <taxon>Roseateles</taxon>
    </lineage>
</organism>
<sequence>MEATLQAFKQQQDQAASLLHKLKAFLEQGAQAGIPVDPSLTEKVEAALRETQSGRLKIALIGGFSEGKTSIAAAWLGRLDRSTMKISHEESSDAVASYVVGEDIVIFDTPGLFGFKEKTSADREDAERYKDITRKYISEAHLVIYVMDPKNPIKESHRDELEWLFRALNLLPRTVFVLSRFDIVADVEDADDFARHLEVKRAMVAKRLGELIHLTPAEQQSLAIVAVAANPFDLGIEHWLSNRDQFQQLSHIEALRRETSAAVERNGGTLAVALAAKQSIIRDVLVKELPVAVQADEQIGAEVEKLEEANRRLKKQLVSVHARIQDVRKGLRDFVTSYFTDLILQAKRVDQETFAEFFEREIGNEGVVLASRLQSEFEQQMSSVKLELSNLQIGVESEINHFNTRVRSMGKQGVNYLIGQKLINGQTILATRDGIVSIAKVVGVDLAKVLKFKPWGAVNLAKTVNGLLVVVGLAIEVWDLWESNQREKAFQASIAKLIENFETQRAELLSMLASDDFASRFFAEYEDLERQAQGIATELEAREARRQEFKAWRGQAEALDVEFRMVQAPR</sequence>
<accession>A0ABT7LGR2</accession>
<dbReference type="RefSeq" id="WP_285982146.1">
    <property type="nucleotide sequence ID" value="NZ_JASVDS010000002.1"/>
</dbReference>